<comment type="function">
    <text evidence="2">Catalyzes the interconversion of methylthioribose-1-phosphate (MTR-1-P) into methylthioribulose-1-phosphate (MTRu-1-P).</text>
</comment>
<dbReference type="PANTHER" id="PTHR43475:SF1">
    <property type="entry name" value="METHYLTHIORIBOSE-1-PHOSPHATE ISOMERASE"/>
    <property type="match status" value="1"/>
</dbReference>
<keyword evidence="1 2" id="KW-0413">Isomerase</keyword>
<organism evidence="3">
    <name type="scientific">Aerophobetes bacterium</name>
    <dbReference type="NCBI Taxonomy" id="2030807"/>
    <lineage>
        <taxon>Bacteria</taxon>
        <taxon>Candidatus Aerophobota</taxon>
    </lineage>
</organism>
<protein>
    <recommendedName>
        <fullName evidence="2">Methylthioribose-1-phosphate isomerase</fullName>
        <shortName evidence="2">M1Pi</shortName>
        <shortName evidence="2">MTR-1-P isomerase</shortName>
        <ecNumber evidence="2">5.3.1.23</ecNumber>
    </recommendedName>
    <alternativeName>
        <fullName evidence="2">S-methyl-5-thioribose-1-phosphate isomerase</fullName>
    </alternativeName>
</protein>
<evidence type="ECO:0000256" key="2">
    <source>
        <dbReference type="HAMAP-Rule" id="MF_01678"/>
    </source>
</evidence>
<feature type="binding site" evidence="2">
    <location>
        <begin position="244"/>
        <end position="245"/>
    </location>
    <ligand>
        <name>substrate</name>
    </ligand>
</feature>
<dbReference type="InterPro" id="IPR037171">
    <property type="entry name" value="NagB/RpiA_transferase-like"/>
</dbReference>
<proteinExistence type="inferred from homology"/>
<dbReference type="GO" id="GO:0046523">
    <property type="term" value="F:S-methyl-5-thioribose-1-phosphate isomerase activity"/>
    <property type="evidence" value="ECO:0007669"/>
    <property type="project" value="UniProtKB-UniRule"/>
</dbReference>
<dbReference type="PANTHER" id="PTHR43475">
    <property type="entry name" value="METHYLTHIORIBOSE-1-PHOSPHATE ISOMERASE"/>
    <property type="match status" value="1"/>
</dbReference>
<dbReference type="Pfam" id="PF01008">
    <property type="entry name" value="IF-2B"/>
    <property type="match status" value="1"/>
</dbReference>
<keyword evidence="2" id="KW-0028">Amino-acid biosynthesis</keyword>
<accession>A0A7V5HYL6</accession>
<dbReference type="Gene3D" id="3.40.50.10470">
    <property type="entry name" value="Translation initiation factor eif-2b, domain 2"/>
    <property type="match status" value="1"/>
</dbReference>
<dbReference type="EMBL" id="DRTT01000077">
    <property type="protein sequence ID" value="HHF98335.1"/>
    <property type="molecule type" value="Genomic_DNA"/>
</dbReference>
<dbReference type="InterPro" id="IPR011559">
    <property type="entry name" value="Initiation_fac_2B_a/b/d"/>
</dbReference>
<dbReference type="GO" id="GO:0019509">
    <property type="term" value="P:L-methionine salvage from methylthioadenosine"/>
    <property type="evidence" value="ECO:0007669"/>
    <property type="project" value="UniProtKB-UniRule"/>
</dbReference>
<dbReference type="EC" id="5.3.1.23" evidence="2"/>
<dbReference type="InterPro" id="IPR000649">
    <property type="entry name" value="IF-2B-related"/>
</dbReference>
<name>A0A7V5HYL6_UNCAE</name>
<feature type="binding site" evidence="2">
    <location>
        <position position="193"/>
    </location>
    <ligand>
        <name>substrate</name>
    </ligand>
</feature>
<keyword evidence="2" id="KW-0486">Methionine biosynthesis</keyword>
<comment type="similarity">
    <text evidence="2">Belongs to the EIF-2B alpha/beta/delta subunits family. MtnA subfamily.</text>
</comment>
<sequence length="344" mass="38242">MWEEEKLKIIDQTKLPEKLSFIYITKIEELKDAICRMRIRGAPLLGVVAAFGVFLGIKDSKAKDFESFKEELGKVCDYLRSSRPTAVNLFWAIDRMCKVANSFVKEEGFLLDEVKKRLLQEALEIMEEDKACNRAIGEKGSKLIEDGDSILTHCNAGALATSGYGTALSIIYRAKEEGKKLKVYVDETRPLLQGARLTAWELLNEGIEAVLICDSMAGEVMREGKVNKVIVGADRVASNGDVANKIGTYTLSVLAKENKVPFYVACPLSTIDFSTSSGDKIPIEIRDENEVTHFCGKRCAPQGVKVYNPAFDVTPSFYVSAIITERGICYPPYRQNLVKLLEEG</sequence>
<dbReference type="AlphaFoldDB" id="A0A7V5HYL6"/>
<dbReference type="NCBIfam" id="TIGR00512">
    <property type="entry name" value="salvage_mtnA"/>
    <property type="match status" value="1"/>
</dbReference>
<dbReference type="InterPro" id="IPR027363">
    <property type="entry name" value="M1Pi_N"/>
</dbReference>
<dbReference type="HAMAP" id="MF_01678">
    <property type="entry name" value="Salvage_MtnA"/>
    <property type="match status" value="1"/>
</dbReference>
<reference evidence="3" key="1">
    <citation type="journal article" date="2020" name="mSystems">
        <title>Genome- and Community-Level Interaction Insights into Carbon Utilization and Element Cycling Functions of Hydrothermarchaeota in Hydrothermal Sediment.</title>
        <authorList>
            <person name="Zhou Z."/>
            <person name="Liu Y."/>
            <person name="Xu W."/>
            <person name="Pan J."/>
            <person name="Luo Z.H."/>
            <person name="Li M."/>
        </authorList>
    </citation>
    <scope>NUCLEOTIDE SEQUENCE [LARGE SCALE GENOMIC DNA]</scope>
    <source>
        <strain evidence="3">HyVt-92</strain>
    </source>
</reference>
<gene>
    <name evidence="2 3" type="primary">mtnA</name>
    <name evidence="3" type="ORF">ENL39_02475</name>
</gene>
<feature type="binding site" evidence="2">
    <location>
        <begin position="40"/>
        <end position="42"/>
    </location>
    <ligand>
        <name>substrate</name>
    </ligand>
</feature>
<dbReference type="FunFam" id="3.40.50.10470:FF:000006">
    <property type="entry name" value="Methylthioribose-1-phosphate isomerase"/>
    <property type="match status" value="1"/>
</dbReference>
<dbReference type="InterPro" id="IPR042529">
    <property type="entry name" value="IF_2B-like_C"/>
</dbReference>
<dbReference type="Proteomes" id="UP000886070">
    <property type="component" value="Unassembled WGS sequence"/>
</dbReference>
<dbReference type="NCBIfam" id="NF004326">
    <property type="entry name" value="PRK05720.1"/>
    <property type="match status" value="1"/>
</dbReference>
<comment type="pathway">
    <text evidence="2">Amino-acid biosynthesis; L-methionine biosynthesis via salvage pathway; L-methionine from S-methyl-5-thio-alpha-D-ribose 1-phosphate: step 1/6.</text>
</comment>
<comment type="caution">
    <text evidence="3">The sequence shown here is derived from an EMBL/GenBank/DDBJ whole genome shotgun (WGS) entry which is preliminary data.</text>
</comment>
<evidence type="ECO:0000313" key="3">
    <source>
        <dbReference type="EMBL" id="HHF98335.1"/>
    </source>
</evidence>
<dbReference type="InterPro" id="IPR005251">
    <property type="entry name" value="IF-M1Pi"/>
</dbReference>
<evidence type="ECO:0000256" key="1">
    <source>
        <dbReference type="ARBA" id="ARBA00023235"/>
    </source>
</evidence>
<dbReference type="Gene3D" id="1.20.120.420">
    <property type="entry name" value="translation initiation factor eif-2b, domain 1"/>
    <property type="match status" value="1"/>
</dbReference>
<feature type="site" description="Transition state stabilizer" evidence="2">
    <location>
        <position position="154"/>
    </location>
</feature>
<dbReference type="FunFam" id="1.20.120.420:FF:000003">
    <property type="entry name" value="Methylthioribose-1-phosphate isomerase"/>
    <property type="match status" value="1"/>
</dbReference>
<dbReference type="UniPathway" id="UPA00904">
    <property type="reaction ID" value="UER00874"/>
</dbReference>
<comment type="catalytic activity">
    <reaction evidence="2">
        <text>5-(methylsulfanyl)-alpha-D-ribose 1-phosphate = 5-(methylsulfanyl)-D-ribulose 1-phosphate</text>
        <dbReference type="Rhea" id="RHEA:19989"/>
        <dbReference type="ChEBI" id="CHEBI:58533"/>
        <dbReference type="ChEBI" id="CHEBI:58548"/>
        <dbReference type="EC" id="5.3.1.23"/>
    </reaction>
</comment>
<feature type="active site" description="Proton donor" evidence="2">
    <location>
        <position position="234"/>
    </location>
</feature>
<dbReference type="SUPFAM" id="SSF100950">
    <property type="entry name" value="NagB/RpiA/CoA transferase-like"/>
    <property type="match status" value="1"/>
</dbReference>
<dbReference type="NCBIfam" id="TIGR00524">
    <property type="entry name" value="eIF-2B_rel"/>
    <property type="match status" value="1"/>
</dbReference>
<feature type="binding site" evidence="2">
    <location>
        <position position="83"/>
    </location>
    <ligand>
        <name>substrate</name>
    </ligand>
</feature>